<dbReference type="STRING" id="767770.A0A1L9N173"/>
<dbReference type="InterPro" id="IPR020084">
    <property type="entry name" value="NUDIX_hydrolase_CS"/>
</dbReference>
<dbReference type="PROSITE" id="PS51462">
    <property type="entry name" value="NUDIX"/>
    <property type="match status" value="1"/>
</dbReference>
<keyword evidence="1 2" id="KW-0378">Hydrolase</keyword>
<organism evidence="4 5">
    <name type="scientific">Aspergillus tubingensis (strain CBS 134.48)</name>
    <dbReference type="NCBI Taxonomy" id="767770"/>
    <lineage>
        <taxon>Eukaryota</taxon>
        <taxon>Fungi</taxon>
        <taxon>Dikarya</taxon>
        <taxon>Ascomycota</taxon>
        <taxon>Pezizomycotina</taxon>
        <taxon>Eurotiomycetes</taxon>
        <taxon>Eurotiomycetidae</taxon>
        <taxon>Eurotiales</taxon>
        <taxon>Aspergillaceae</taxon>
        <taxon>Aspergillus</taxon>
        <taxon>Aspergillus subgen. Circumdati</taxon>
    </lineage>
</organism>
<reference evidence="5" key="1">
    <citation type="journal article" date="2017" name="Genome Biol.">
        <title>Comparative genomics reveals high biological diversity and specific adaptations in the industrially and medically important fungal genus Aspergillus.</title>
        <authorList>
            <person name="de Vries R.P."/>
            <person name="Riley R."/>
            <person name="Wiebenga A."/>
            <person name="Aguilar-Osorio G."/>
            <person name="Amillis S."/>
            <person name="Uchima C.A."/>
            <person name="Anderluh G."/>
            <person name="Asadollahi M."/>
            <person name="Askin M."/>
            <person name="Barry K."/>
            <person name="Battaglia E."/>
            <person name="Bayram O."/>
            <person name="Benocci T."/>
            <person name="Braus-Stromeyer S.A."/>
            <person name="Caldana C."/>
            <person name="Canovas D."/>
            <person name="Cerqueira G.C."/>
            <person name="Chen F."/>
            <person name="Chen W."/>
            <person name="Choi C."/>
            <person name="Clum A."/>
            <person name="Dos Santos R.A."/>
            <person name="Damasio A.R."/>
            <person name="Diallinas G."/>
            <person name="Emri T."/>
            <person name="Fekete E."/>
            <person name="Flipphi M."/>
            <person name="Freyberg S."/>
            <person name="Gallo A."/>
            <person name="Gournas C."/>
            <person name="Habgood R."/>
            <person name="Hainaut M."/>
            <person name="Harispe M.L."/>
            <person name="Henrissat B."/>
            <person name="Hilden K.S."/>
            <person name="Hope R."/>
            <person name="Hossain A."/>
            <person name="Karabika E."/>
            <person name="Karaffa L."/>
            <person name="Karanyi Z."/>
            <person name="Krasevec N."/>
            <person name="Kuo A."/>
            <person name="Kusch H."/>
            <person name="LaButti K."/>
            <person name="Lagendijk E.L."/>
            <person name="Lapidus A."/>
            <person name="Levasseur A."/>
            <person name="Lindquist E."/>
            <person name="Lipzen A."/>
            <person name="Logrieco A.F."/>
            <person name="MacCabe A."/>
            <person name="Maekelae M.R."/>
            <person name="Malavazi I."/>
            <person name="Melin P."/>
            <person name="Meyer V."/>
            <person name="Mielnichuk N."/>
            <person name="Miskei M."/>
            <person name="Molnar A.P."/>
            <person name="Mule G."/>
            <person name="Ngan C.Y."/>
            <person name="Orejas M."/>
            <person name="Orosz E."/>
            <person name="Ouedraogo J.P."/>
            <person name="Overkamp K.M."/>
            <person name="Park H.-S."/>
            <person name="Perrone G."/>
            <person name="Piumi F."/>
            <person name="Punt P.J."/>
            <person name="Ram A.F."/>
            <person name="Ramon A."/>
            <person name="Rauscher S."/>
            <person name="Record E."/>
            <person name="Riano-Pachon D.M."/>
            <person name="Robert V."/>
            <person name="Roehrig J."/>
            <person name="Ruller R."/>
            <person name="Salamov A."/>
            <person name="Salih N.S."/>
            <person name="Samson R.A."/>
            <person name="Sandor E."/>
            <person name="Sanguinetti M."/>
            <person name="Schuetze T."/>
            <person name="Sepcic K."/>
            <person name="Shelest E."/>
            <person name="Sherlock G."/>
            <person name="Sophianopoulou V."/>
            <person name="Squina F.M."/>
            <person name="Sun H."/>
            <person name="Susca A."/>
            <person name="Todd R.B."/>
            <person name="Tsang A."/>
            <person name="Unkles S.E."/>
            <person name="van de Wiele N."/>
            <person name="van Rossen-Uffink D."/>
            <person name="Oliveira J.V."/>
            <person name="Vesth T.C."/>
            <person name="Visser J."/>
            <person name="Yu J.-H."/>
            <person name="Zhou M."/>
            <person name="Andersen M.R."/>
            <person name="Archer D.B."/>
            <person name="Baker S.E."/>
            <person name="Benoit I."/>
            <person name="Brakhage A.A."/>
            <person name="Braus G.H."/>
            <person name="Fischer R."/>
            <person name="Frisvad J.C."/>
            <person name="Goldman G.H."/>
            <person name="Houbraken J."/>
            <person name="Oakley B."/>
            <person name="Pocsi I."/>
            <person name="Scazzocchio C."/>
            <person name="Seiboth B."/>
            <person name="vanKuyk P.A."/>
            <person name="Wortman J."/>
            <person name="Dyer P.S."/>
            <person name="Grigoriev I.V."/>
        </authorList>
    </citation>
    <scope>NUCLEOTIDE SEQUENCE [LARGE SCALE GENOMIC DNA]</scope>
    <source>
        <strain evidence="5">CBS 134.48</strain>
    </source>
</reference>
<dbReference type="PROSITE" id="PS00893">
    <property type="entry name" value="NUDIX_BOX"/>
    <property type="match status" value="1"/>
</dbReference>
<dbReference type="SUPFAM" id="SSF55811">
    <property type="entry name" value="Nudix"/>
    <property type="match status" value="1"/>
</dbReference>
<dbReference type="Pfam" id="PF00293">
    <property type="entry name" value="NUDIX"/>
    <property type="match status" value="1"/>
</dbReference>
<dbReference type="CDD" id="cd04678">
    <property type="entry name" value="NUDIX_MTH2_Nudt15"/>
    <property type="match status" value="1"/>
</dbReference>
<accession>A0A1L9N173</accession>
<evidence type="ECO:0000256" key="1">
    <source>
        <dbReference type="ARBA" id="ARBA00022801"/>
    </source>
</evidence>
<evidence type="ECO:0000313" key="5">
    <source>
        <dbReference type="Proteomes" id="UP000184304"/>
    </source>
</evidence>
<dbReference type="InterPro" id="IPR000086">
    <property type="entry name" value="NUDIX_hydrolase_dom"/>
</dbReference>
<dbReference type="InterPro" id="IPR020476">
    <property type="entry name" value="Nudix_hydrolase"/>
</dbReference>
<protein>
    <recommendedName>
        <fullName evidence="3">Nudix hydrolase domain-containing protein</fullName>
    </recommendedName>
</protein>
<dbReference type="AlphaFoldDB" id="A0A1L9N173"/>
<dbReference type="InterPro" id="IPR015797">
    <property type="entry name" value="NUDIX_hydrolase-like_dom_sf"/>
</dbReference>
<dbReference type="Proteomes" id="UP000184304">
    <property type="component" value="Unassembled WGS sequence"/>
</dbReference>
<comment type="similarity">
    <text evidence="2">Belongs to the Nudix hydrolase family.</text>
</comment>
<dbReference type="EMBL" id="KV878204">
    <property type="protein sequence ID" value="OJI82971.1"/>
    <property type="molecule type" value="Genomic_DNA"/>
</dbReference>
<dbReference type="VEuPathDB" id="FungiDB:ASPTUDRAFT_44296"/>
<sequence>MNPRVGVGVFVINSKGQIVIGQRKSSHGAGTWALPGGHLEFNESFEDCAAREVLEETGLKVRDIQFLTATNDIMREEGKHYVTVFVGCTVVGDDAQPELLEPHKCEQWKWVTWEEVSSYHSDPNSNHTLFIPLVNLLEQRPGFHPVRRG</sequence>
<dbReference type="GO" id="GO:0006203">
    <property type="term" value="P:dGTP catabolic process"/>
    <property type="evidence" value="ECO:0007669"/>
    <property type="project" value="TreeGrafter"/>
</dbReference>
<gene>
    <name evidence="4" type="ORF">ASPTUDRAFT_44296</name>
</gene>
<name>A0A1L9N173_ASPTC</name>
<keyword evidence="5" id="KW-1185">Reference proteome</keyword>
<dbReference type="OMA" id="CEGWEWW"/>
<evidence type="ECO:0000256" key="2">
    <source>
        <dbReference type="RuleBase" id="RU003476"/>
    </source>
</evidence>
<dbReference type="GO" id="GO:0005829">
    <property type="term" value="C:cytosol"/>
    <property type="evidence" value="ECO:0007669"/>
    <property type="project" value="TreeGrafter"/>
</dbReference>
<evidence type="ECO:0000313" key="4">
    <source>
        <dbReference type="EMBL" id="OJI82971.1"/>
    </source>
</evidence>
<dbReference type="PANTHER" id="PTHR16099:SF5">
    <property type="entry name" value="NUCLEOTIDE TRIPHOSPHATE DIPHOSPHATASE NUDT15"/>
    <property type="match status" value="1"/>
</dbReference>
<proteinExistence type="inferred from homology"/>
<evidence type="ECO:0000259" key="3">
    <source>
        <dbReference type="PROSITE" id="PS51462"/>
    </source>
</evidence>
<dbReference type="PRINTS" id="PR00502">
    <property type="entry name" value="NUDIXFAMILY"/>
</dbReference>
<dbReference type="OrthoDB" id="447842at2759"/>
<feature type="domain" description="Nudix hydrolase" evidence="3">
    <location>
        <begin position="2"/>
        <end position="137"/>
    </location>
</feature>
<dbReference type="FunFam" id="3.90.79.10:FF:000060">
    <property type="entry name" value="Nudix hydrolase 1"/>
    <property type="match status" value="1"/>
</dbReference>
<dbReference type="PANTHER" id="PTHR16099">
    <property type="entry name" value="8-OXO-DGTP DIPHOSPHATES NUDT15"/>
    <property type="match status" value="1"/>
</dbReference>
<dbReference type="GO" id="GO:0035539">
    <property type="term" value="F:8-oxo-7,8-dihydrodeoxyguanosine triphosphate pyrophosphatase activity"/>
    <property type="evidence" value="ECO:0007669"/>
    <property type="project" value="TreeGrafter"/>
</dbReference>
<dbReference type="Gene3D" id="3.90.79.10">
    <property type="entry name" value="Nucleoside Triphosphate Pyrophosphohydrolase"/>
    <property type="match status" value="1"/>
</dbReference>